<comment type="caution">
    <text evidence="2">The sequence shown here is derived from an EMBL/GenBank/DDBJ whole genome shotgun (WGS) entry which is preliminary data.</text>
</comment>
<dbReference type="PANTHER" id="PTHR46623">
    <property type="entry name" value="CARBOXYMETHYLENEBUTENOLIDASE-RELATED"/>
    <property type="match status" value="1"/>
</dbReference>
<dbReference type="Pfam" id="PF01738">
    <property type="entry name" value="DLH"/>
    <property type="match status" value="1"/>
</dbReference>
<sequence length="208" mass="22920">MPVLLITDIWGRSPETEKLEQKLRGVDYDVQQLDSYQGETRSFACEADAYAAFMADCGHEVYAALVEEAVREVSQQSATKLVLLGFSAGASAAWRVAGSESKHPIHHLAGFYPGQIRNSLELSPSCPVTLVFPRVEEHFSVDAVIAELEKKPDVVCFKSAGEHGFMNPLSRNYLASEARKYRDILCEGEKLLDARGLRCAVAELVGEK</sequence>
<dbReference type="GO" id="GO:0016787">
    <property type="term" value="F:hydrolase activity"/>
    <property type="evidence" value="ECO:0007669"/>
    <property type="project" value="UniProtKB-KW"/>
</dbReference>
<reference evidence="2" key="1">
    <citation type="submission" date="2022-12" db="EMBL/GenBank/DDBJ databases">
        <title>Bacterial isolates from different developmental stages of Nematostella vectensis.</title>
        <authorList>
            <person name="Fraune S."/>
        </authorList>
    </citation>
    <scope>NUCLEOTIDE SEQUENCE</scope>
    <source>
        <strain evidence="2">G21630-S1</strain>
    </source>
</reference>
<proteinExistence type="predicted"/>
<dbReference type="InterPro" id="IPR051049">
    <property type="entry name" value="Dienelactone_hydrolase-like"/>
</dbReference>
<organism evidence="2 3">
    <name type="scientific">Kiloniella laminariae</name>
    <dbReference type="NCBI Taxonomy" id="454162"/>
    <lineage>
        <taxon>Bacteria</taxon>
        <taxon>Pseudomonadati</taxon>
        <taxon>Pseudomonadota</taxon>
        <taxon>Alphaproteobacteria</taxon>
        <taxon>Rhodospirillales</taxon>
        <taxon>Kiloniellaceae</taxon>
        <taxon>Kiloniella</taxon>
    </lineage>
</organism>
<dbReference type="Proteomes" id="UP001069802">
    <property type="component" value="Unassembled WGS sequence"/>
</dbReference>
<evidence type="ECO:0000259" key="1">
    <source>
        <dbReference type="Pfam" id="PF01738"/>
    </source>
</evidence>
<dbReference type="EMBL" id="JAPWGY010000001">
    <property type="protein sequence ID" value="MCZ4279597.1"/>
    <property type="molecule type" value="Genomic_DNA"/>
</dbReference>
<dbReference type="SUPFAM" id="SSF53474">
    <property type="entry name" value="alpha/beta-Hydrolases"/>
    <property type="match status" value="1"/>
</dbReference>
<accession>A0ABT4LHW0</accession>
<dbReference type="RefSeq" id="WP_269421797.1">
    <property type="nucleotide sequence ID" value="NZ_JAPWGY010000001.1"/>
</dbReference>
<feature type="domain" description="Dienelactone hydrolase" evidence="1">
    <location>
        <begin position="3"/>
        <end position="178"/>
    </location>
</feature>
<keyword evidence="2" id="KW-0378">Hydrolase</keyword>
<gene>
    <name evidence="2" type="ORF">O4H49_02330</name>
</gene>
<evidence type="ECO:0000313" key="2">
    <source>
        <dbReference type="EMBL" id="MCZ4279597.1"/>
    </source>
</evidence>
<name>A0ABT4LHW0_9PROT</name>
<dbReference type="InterPro" id="IPR029058">
    <property type="entry name" value="AB_hydrolase_fold"/>
</dbReference>
<protein>
    <submittedName>
        <fullName evidence="2">Dienelactone hydrolase family protein</fullName>
    </submittedName>
</protein>
<dbReference type="Gene3D" id="3.40.50.1820">
    <property type="entry name" value="alpha/beta hydrolase"/>
    <property type="match status" value="1"/>
</dbReference>
<dbReference type="InterPro" id="IPR002925">
    <property type="entry name" value="Dienelactn_hydro"/>
</dbReference>
<evidence type="ECO:0000313" key="3">
    <source>
        <dbReference type="Proteomes" id="UP001069802"/>
    </source>
</evidence>
<dbReference type="PANTHER" id="PTHR46623:SF6">
    <property type="entry name" value="ALPHA_BETA-HYDROLASES SUPERFAMILY PROTEIN"/>
    <property type="match status" value="1"/>
</dbReference>
<keyword evidence="3" id="KW-1185">Reference proteome</keyword>